<protein>
    <submittedName>
        <fullName evidence="2">Transcriptional regulator with XRE-family HTH domain</fullName>
    </submittedName>
</protein>
<dbReference type="InterPro" id="IPR001387">
    <property type="entry name" value="Cro/C1-type_HTH"/>
</dbReference>
<dbReference type="Gene3D" id="1.10.260.40">
    <property type="entry name" value="lambda repressor-like DNA-binding domains"/>
    <property type="match status" value="1"/>
</dbReference>
<organism evidence="2 3">
    <name type="scientific">Streptosporangium sandarakinum</name>
    <dbReference type="NCBI Taxonomy" id="1260955"/>
    <lineage>
        <taxon>Bacteria</taxon>
        <taxon>Bacillati</taxon>
        <taxon>Actinomycetota</taxon>
        <taxon>Actinomycetes</taxon>
        <taxon>Streptosporangiales</taxon>
        <taxon>Streptosporangiaceae</taxon>
        <taxon>Streptosporangium</taxon>
    </lineage>
</organism>
<proteinExistence type="predicted"/>
<dbReference type="Pfam" id="PF01381">
    <property type="entry name" value="HTH_3"/>
    <property type="match status" value="1"/>
</dbReference>
<evidence type="ECO:0000313" key="3">
    <source>
        <dbReference type="Proteomes" id="UP000576393"/>
    </source>
</evidence>
<comment type="caution">
    <text evidence="2">The sequence shown here is derived from an EMBL/GenBank/DDBJ whole genome shotgun (WGS) entry which is preliminary data.</text>
</comment>
<dbReference type="Proteomes" id="UP000576393">
    <property type="component" value="Unassembled WGS sequence"/>
</dbReference>
<accession>A0A852V4I6</accession>
<dbReference type="GO" id="GO:0003677">
    <property type="term" value="F:DNA binding"/>
    <property type="evidence" value="ECO:0007669"/>
    <property type="project" value="InterPro"/>
</dbReference>
<dbReference type="EMBL" id="JACCCO010000004">
    <property type="protein sequence ID" value="NYF44642.1"/>
    <property type="molecule type" value="Genomic_DNA"/>
</dbReference>
<sequence>MAERLGEALRANKLSARGVERALKRQGMTVSHAYISQLKKGEKTNPTLELLEALAALLGVQVGWLAGEDPPAPRPLTEEERRQQEAVKQELTELGVLNIAERMTGLSPLSISAIAQMVEAMRAAEALDETP</sequence>
<feature type="domain" description="HTH cro/C1-type" evidence="1">
    <location>
        <begin position="30"/>
        <end position="65"/>
    </location>
</feature>
<dbReference type="SUPFAM" id="SSF47413">
    <property type="entry name" value="lambda repressor-like DNA-binding domains"/>
    <property type="match status" value="1"/>
</dbReference>
<evidence type="ECO:0000259" key="1">
    <source>
        <dbReference type="PROSITE" id="PS50943"/>
    </source>
</evidence>
<dbReference type="PROSITE" id="PS50943">
    <property type="entry name" value="HTH_CROC1"/>
    <property type="match status" value="1"/>
</dbReference>
<reference evidence="2 3" key="1">
    <citation type="submission" date="2020-07" db="EMBL/GenBank/DDBJ databases">
        <title>Sequencing the genomes of 1000 actinobacteria strains.</title>
        <authorList>
            <person name="Klenk H.-P."/>
        </authorList>
    </citation>
    <scope>NUCLEOTIDE SEQUENCE [LARGE SCALE GENOMIC DNA]</scope>
    <source>
        <strain evidence="2 3">DSM 45763</strain>
    </source>
</reference>
<name>A0A852V4I6_9ACTN</name>
<gene>
    <name evidence="2" type="ORF">HDA43_006884</name>
</gene>
<dbReference type="InterPro" id="IPR010982">
    <property type="entry name" value="Lambda_DNA-bd_dom_sf"/>
</dbReference>
<evidence type="ECO:0000313" key="2">
    <source>
        <dbReference type="EMBL" id="NYF44642.1"/>
    </source>
</evidence>
<dbReference type="RefSeq" id="WP_179829122.1">
    <property type="nucleotide sequence ID" value="NZ_JACCCO010000004.1"/>
</dbReference>
<dbReference type="AlphaFoldDB" id="A0A852V4I6"/>
<keyword evidence="3" id="KW-1185">Reference proteome</keyword>